<evidence type="ECO:0000313" key="1">
    <source>
        <dbReference type="EMBL" id="EEQ96339.1"/>
    </source>
</evidence>
<gene>
    <name evidence="1" type="ORF">OINT_1001765</name>
</gene>
<sequence>MSKRQSRINEFRAAVVDTIKKALPELRECESQFGRFNLDELETTSIRPPAVRVGLLQGKLKHTPSGQAEGTMSCAAFAVTDGKDRDEQAWAIAEAIAVSLHTSQMFGLVQVGTPQAVSIQPVISAAIKARGVSIIAVEWTQELRQLGQNIFDQDGVVPSELYINDELIEVRADD</sequence>
<organism evidence="1 2">
    <name type="scientific">Brucella intermedia LMG 3301</name>
    <dbReference type="NCBI Taxonomy" id="641118"/>
    <lineage>
        <taxon>Bacteria</taxon>
        <taxon>Pseudomonadati</taxon>
        <taxon>Pseudomonadota</taxon>
        <taxon>Alphaproteobacteria</taxon>
        <taxon>Hyphomicrobiales</taxon>
        <taxon>Brucellaceae</taxon>
        <taxon>Brucella/Ochrobactrum group</taxon>
        <taxon>Brucella</taxon>
    </lineage>
</organism>
<protein>
    <submittedName>
        <fullName evidence="1">Uncharacterized protein</fullName>
    </submittedName>
</protein>
<name>C4WG32_9HYPH</name>
<reference evidence="1 2" key="1">
    <citation type="submission" date="2009-05" db="EMBL/GenBank/DDBJ databases">
        <authorList>
            <person name="Setubal J.C."/>
            <person name="Boyle S."/>
            <person name="Crasta O.R."/>
            <person name="Gillespie J.J."/>
            <person name="Kenyon R.W."/>
            <person name="Lu J."/>
            <person name="Mane S."/>
            <person name="Nagrani S."/>
            <person name="Shallom J.M."/>
            <person name="Shallom S."/>
            <person name="Shukla M."/>
            <person name="Snyder E.E."/>
            <person name="Sobral B.W."/>
            <person name="Wattam A.R."/>
            <person name="Will R."/>
            <person name="Williams K."/>
            <person name="Yoo H."/>
            <person name="Munk C."/>
            <person name="Tapia R."/>
            <person name="Green L."/>
            <person name="Rogers Y."/>
            <person name="Detter J.C."/>
            <person name="Bruce D."/>
            <person name="Brettin T.S."/>
            <person name="Tsolis R."/>
        </authorList>
    </citation>
    <scope>NUCLEOTIDE SEQUENCE [LARGE SCALE GENOMIC DNA]</scope>
    <source>
        <strain evidence="1 2">LMG 3301</strain>
    </source>
</reference>
<evidence type="ECO:0000313" key="2">
    <source>
        <dbReference type="Proteomes" id="UP000004386"/>
    </source>
</evidence>
<dbReference type="GeneID" id="57307734"/>
<comment type="caution">
    <text evidence="1">The sequence shown here is derived from an EMBL/GenBank/DDBJ whole genome shotgun (WGS) entry which is preliminary data.</text>
</comment>
<dbReference type="Proteomes" id="UP000004386">
    <property type="component" value="Unassembled WGS sequence"/>
</dbReference>
<dbReference type="RefSeq" id="WP_006467423.1">
    <property type="nucleotide sequence ID" value="NZ_ACQA01000001.1"/>
</dbReference>
<proteinExistence type="predicted"/>
<accession>C4WG32</accession>
<dbReference type="EMBL" id="ACQA01000001">
    <property type="protein sequence ID" value="EEQ96339.1"/>
    <property type="molecule type" value="Genomic_DNA"/>
</dbReference>
<dbReference type="AlphaFoldDB" id="C4WG32"/>
<dbReference type="HOGENOM" id="CLU_1537087_0_0_5"/>